<dbReference type="EMBL" id="JBANRG010000043">
    <property type="protein sequence ID" value="KAK7446643.1"/>
    <property type="molecule type" value="Genomic_DNA"/>
</dbReference>
<dbReference type="PROSITE" id="PS00061">
    <property type="entry name" value="ADH_SHORT"/>
    <property type="match status" value="1"/>
</dbReference>
<dbReference type="SUPFAM" id="SSF51735">
    <property type="entry name" value="NAD(P)-binding Rossmann-fold domains"/>
    <property type="match status" value="1"/>
</dbReference>
<evidence type="ECO:0000256" key="1">
    <source>
        <dbReference type="ARBA" id="ARBA00022857"/>
    </source>
</evidence>
<dbReference type="Proteomes" id="UP001498398">
    <property type="component" value="Unassembled WGS sequence"/>
</dbReference>
<dbReference type="Gene3D" id="3.40.50.720">
    <property type="entry name" value="NAD(P)-binding Rossmann-like Domain"/>
    <property type="match status" value="2"/>
</dbReference>
<dbReference type="PANTHER" id="PTHR43550:SF3">
    <property type="entry name" value="3-KETODIHYDROSPHINGOSINE REDUCTASE"/>
    <property type="match status" value="1"/>
</dbReference>
<keyword evidence="1" id="KW-0521">NADP</keyword>
<evidence type="ECO:0000313" key="3">
    <source>
        <dbReference type="EMBL" id="KAK7446643.1"/>
    </source>
</evidence>
<proteinExistence type="predicted"/>
<evidence type="ECO:0000256" key="2">
    <source>
        <dbReference type="SAM" id="SignalP"/>
    </source>
</evidence>
<dbReference type="InterPro" id="IPR020904">
    <property type="entry name" value="Sc_DH/Rdtase_CS"/>
</dbReference>
<dbReference type="InterPro" id="IPR036291">
    <property type="entry name" value="NAD(P)-bd_dom_sf"/>
</dbReference>
<accession>A0ABR1J0S7</accession>
<protein>
    <recommendedName>
        <fullName evidence="5">NAD(P)-binding protein</fullName>
    </recommendedName>
</protein>
<keyword evidence="4" id="KW-1185">Reference proteome</keyword>
<name>A0ABR1J0S7_9AGAR</name>
<gene>
    <name evidence="3" type="ORF">VKT23_014337</name>
</gene>
<organism evidence="3 4">
    <name type="scientific">Marasmiellus scandens</name>
    <dbReference type="NCBI Taxonomy" id="2682957"/>
    <lineage>
        <taxon>Eukaryota</taxon>
        <taxon>Fungi</taxon>
        <taxon>Dikarya</taxon>
        <taxon>Basidiomycota</taxon>
        <taxon>Agaricomycotina</taxon>
        <taxon>Agaricomycetes</taxon>
        <taxon>Agaricomycetidae</taxon>
        <taxon>Agaricales</taxon>
        <taxon>Marasmiineae</taxon>
        <taxon>Omphalotaceae</taxon>
        <taxon>Marasmiellus</taxon>
    </lineage>
</organism>
<feature type="signal peptide" evidence="2">
    <location>
        <begin position="1"/>
        <end position="20"/>
    </location>
</feature>
<dbReference type="PANTHER" id="PTHR43550">
    <property type="entry name" value="3-KETODIHYDROSPHINGOSINE REDUCTASE"/>
    <property type="match status" value="1"/>
</dbReference>
<keyword evidence="2" id="KW-0732">Signal</keyword>
<dbReference type="InterPro" id="IPR002347">
    <property type="entry name" value="SDR_fam"/>
</dbReference>
<feature type="chain" id="PRO_5045712401" description="NAD(P)-binding protein" evidence="2">
    <location>
        <begin position="21"/>
        <end position="257"/>
    </location>
</feature>
<evidence type="ECO:0008006" key="5">
    <source>
        <dbReference type="Google" id="ProtNLM"/>
    </source>
</evidence>
<evidence type="ECO:0000313" key="4">
    <source>
        <dbReference type="Proteomes" id="UP001498398"/>
    </source>
</evidence>
<reference evidence="3 4" key="1">
    <citation type="submission" date="2024-01" db="EMBL/GenBank/DDBJ databases">
        <title>A draft genome for the cacao thread blight pathogen Marasmiellus scandens.</title>
        <authorList>
            <person name="Baruah I.K."/>
            <person name="Leung J."/>
            <person name="Bukari Y."/>
            <person name="Amoako-Attah I."/>
            <person name="Meinhardt L.W."/>
            <person name="Bailey B.A."/>
            <person name="Cohen S.P."/>
        </authorList>
    </citation>
    <scope>NUCLEOTIDE SEQUENCE [LARGE SCALE GENOMIC DNA]</scope>
    <source>
        <strain evidence="3 4">GH-19</strain>
    </source>
</reference>
<dbReference type="Pfam" id="PF00106">
    <property type="entry name" value="adh_short"/>
    <property type="match status" value="1"/>
</dbReference>
<sequence>MVLVLVALSFILLSLEFSSRQKGRILQTKERAVILRSSSGIGRVIATKYAKRGAYVCVVGRRETKVSEVVEECKALAPGPEATLNMRIAGFVGDIAEVDATIRLRGTCFKRSLRESQPSDHFLTLLSPSQSTALLGNVASGDVGTDVVATTFIPLLSKTSARPSIHLISSLASVIPAPPRSLYGSTKGASLILYHSLSIEHFNINWSYVLPSTVQGSFHAGAVDMFSHSENETNSACAISITPGLSPASGRYVDTGY</sequence>
<comment type="caution">
    <text evidence="3">The sequence shown here is derived from an EMBL/GenBank/DDBJ whole genome shotgun (WGS) entry which is preliminary data.</text>
</comment>